<organism evidence="1 2">
    <name type="scientific">Sphaerisporangium dianthi</name>
    <dbReference type="NCBI Taxonomy" id="1436120"/>
    <lineage>
        <taxon>Bacteria</taxon>
        <taxon>Bacillati</taxon>
        <taxon>Actinomycetota</taxon>
        <taxon>Actinomycetes</taxon>
        <taxon>Streptosporangiales</taxon>
        <taxon>Streptosporangiaceae</taxon>
        <taxon>Sphaerisporangium</taxon>
    </lineage>
</organism>
<evidence type="ECO:0000313" key="1">
    <source>
        <dbReference type="EMBL" id="MFC4534176.1"/>
    </source>
</evidence>
<dbReference type="Proteomes" id="UP001596004">
    <property type="component" value="Unassembled WGS sequence"/>
</dbReference>
<dbReference type="EMBL" id="JBHSFP010000020">
    <property type="protein sequence ID" value="MFC4534176.1"/>
    <property type="molecule type" value="Genomic_DNA"/>
</dbReference>
<keyword evidence="2" id="KW-1185">Reference proteome</keyword>
<gene>
    <name evidence="1" type="ORF">ACFO60_25730</name>
</gene>
<sequence length="98" mass="10891">MLRAGIVRRLVDVHLFHATPRSMRAAARHADDLRSALALTGAGPLRRTQILRTLLRHARVSGDETTASALLTECPRVTGEAGLRHQREKFTGEFARRP</sequence>
<evidence type="ECO:0000313" key="2">
    <source>
        <dbReference type="Proteomes" id="UP001596004"/>
    </source>
</evidence>
<accession>A0ABV9CLN2</accession>
<name>A0ABV9CLN2_9ACTN</name>
<proteinExistence type="predicted"/>
<reference evidence="2" key="1">
    <citation type="journal article" date="2019" name="Int. J. Syst. Evol. Microbiol.">
        <title>The Global Catalogue of Microorganisms (GCM) 10K type strain sequencing project: providing services to taxonomists for standard genome sequencing and annotation.</title>
        <authorList>
            <consortium name="The Broad Institute Genomics Platform"/>
            <consortium name="The Broad Institute Genome Sequencing Center for Infectious Disease"/>
            <person name="Wu L."/>
            <person name="Ma J."/>
        </authorList>
    </citation>
    <scope>NUCLEOTIDE SEQUENCE [LARGE SCALE GENOMIC DNA]</scope>
    <source>
        <strain evidence="2">CGMCC 4.7132</strain>
    </source>
</reference>
<protein>
    <submittedName>
        <fullName evidence="1">Uncharacterized protein</fullName>
    </submittedName>
</protein>
<comment type="caution">
    <text evidence="1">The sequence shown here is derived from an EMBL/GenBank/DDBJ whole genome shotgun (WGS) entry which is preliminary data.</text>
</comment>